<dbReference type="Pfam" id="PF01168">
    <property type="entry name" value="Ala_racemase_N"/>
    <property type="match status" value="1"/>
</dbReference>
<evidence type="ECO:0000259" key="2">
    <source>
        <dbReference type="Pfam" id="PF01168"/>
    </source>
</evidence>
<accession>A0A170S0A1</accession>
<keyword evidence="4" id="KW-1185">Reference proteome</keyword>
<dbReference type="Gene3D" id="3.20.20.10">
    <property type="entry name" value="Alanine racemase"/>
    <property type="match status" value="1"/>
</dbReference>
<dbReference type="SUPFAM" id="SSF51419">
    <property type="entry name" value="PLP-binding barrel"/>
    <property type="match status" value="1"/>
</dbReference>
<dbReference type="EMBL" id="AP017424">
    <property type="protein sequence ID" value="BAU81472.1"/>
    <property type="molecule type" value="Genomic_DNA"/>
</dbReference>
<gene>
    <name evidence="3" type="ORF">SLA_0517</name>
</gene>
<dbReference type="GO" id="GO:0008721">
    <property type="term" value="F:D-serine ammonia-lyase activity"/>
    <property type="evidence" value="ECO:0007669"/>
    <property type="project" value="TreeGrafter"/>
</dbReference>
<dbReference type="PANTHER" id="PTHR28004:SF2">
    <property type="entry name" value="D-SERINE DEHYDRATASE"/>
    <property type="match status" value="1"/>
</dbReference>
<reference evidence="3 4" key="1">
    <citation type="journal article" date="2016" name="Genome Announc.">
        <title>Complete Genome Sequence of Thiostrepton-Producing Streptomyces laurentii ATCC 31255.</title>
        <authorList>
            <person name="Doi K."/>
            <person name="Fujino Y."/>
            <person name="Nagayoshi Y."/>
            <person name="Ohshima T."/>
            <person name="Ogata S."/>
        </authorList>
    </citation>
    <scope>NUCLEOTIDE SEQUENCE [LARGE SCALE GENOMIC DNA]</scope>
    <source>
        <strain evidence="3 4">ATCC 31255</strain>
    </source>
</reference>
<feature type="domain" description="Alanine racemase N-terminal" evidence="2">
    <location>
        <begin position="47"/>
        <end position="259"/>
    </location>
</feature>
<dbReference type="InterPro" id="IPR051466">
    <property type="entry name" value="D-amino_acid_metab_enzyme"/>
</dbReference>
<feature type="region of interest" description="Disordered" evidence="1">
    <location>
        <begin position="1"/>
        <end position="23"/>
    </location>
</feature>
<name>A0A170S0A1_STRLU</name>
<dbReference type="AlphaFoldDB" id="A0A170S0A1"/>
<organism evidence="3 4">
    <name type="scientific">Streptomyces laurentii</name>
    <dbReference type="NCBI Taxonomy" id="39478"/>
    <lineage>
        <taxon>Bacteria</taxon>
        <taxon>Bacillati</taxon>
        <taxon>Actinomycetota</taxon>
        <taxon>Actinomycetes</taxon>
        <taxon>Kitasatosporales</taxon>
        <taxon>Streptomycetaceae</taxon>
        <taxon>Streptomyces</taxon>
    </lineage>
</organism>
<dbReference type="GO" id="GO:0036088">
    <property type="term" value="P:D-serine catabolic process"/>
    <property type="evidence" value="ECO:0007669"/>
    <property type="project" value="TreeGrafter"/>
</dbReference>
<dbReference type="CDD" id="cd06813">
    <property type="entry name" value="PLPDE_III_DSD_D-TA_like_2"/>
    <property type="match status" value="1"/>
</dbReference>
<evidence type="ECO:0000256" key="1">
    <source>
        <dbReference type="SAM" id="MobiDB-lite"/>
    </source>
</evidence>
<dbReference type="Proteomes" id="UP000217676">
    <property type="component" value="Chromosome"/>
</dbReference>
<proteinExistence type="predicted"/>
<dbReference type="KEGG" id="slau:SLA_0517"/>
<evidence type="ECO:0000313" key="3">
    <source>
        <dbReference type="EMBL" id="BAU81472.1"/>
    </source>
</evidence>
<evidence type="ECO:0000313" key="4">
    <source>
        <dbReference type="Proteomes" id="UP000217676"/>
    </source>
</evidence>
<protein>
    <submittedName>
        <fullName evidence="3">Alanine racemase domain-containing protein</fullName>
    </submittedName>
</protein>
<dbReference type="InterPro" id="IPR001608">
    <property type="entry name" value="Ala_racemase_N"/>
</dbReference>
<dbReference type="InterPro" id="IPR029066">
    <property type="entry name" value="PLP-binding_barrel"/>
</dbReference>
<dbReference type="PANTHER" id="PTHR28004">
    <property type="entry name" value="ZGC:162816-RELATED"/>
    <property type="match status" value="1"/>
</dbReference>
<sequence length="437" mass="45597">MPSAAPDDAPAVPARAVPAPAARPVSPAGFTDLEKATAGLQPPFAVVDLAALRANAAHMVRRSGGKPIRLASKSLRCRALIGDVLRLPGFSGILAFTLPEALWLAEDKDVAGPGTLDPGTDGADILVAYPTADATALRRLAADERAAARVTVMVDSVAHLDLITDAIGPSGPAHPRIRVCLDLDASLRLFGGRVHLGMRRSPLHAPEQAAALARAVLARPALKLVGVMAYEGQIAGVGDDQPGSGAMRTAVRLVQRVSARELRARRAAAIRAVRVVAPLEFVNGGGTGSLESTSAEPAVTELGAGSGVYAPALFDHYRGFRPLPAAYFALSVVRRPAPRHVTVLGGGWVASGAPGADRLPLPVHPPGLRMLPAEGAGEVQTPLTGPAADGLRLGDRVWFRHAKAGELCERVEQLHLVEGDRIVDVVPTYRGERQAFL</sequence>